<reference evidence="2" key="1">
    <citation type="journal article" date="2020" name="Stud. Mycol.">
        <title>101 Dothideomycetes genomes: a test case for predicting lifestyles and emergence of pathogens.</title>
        <authorList>
            <person name="Haridas S."/>
            <person name="Albert R."/>
            <person name="Binder M."/>
            <person name="Bloem J."/>
            <person name="Labutti K."/>
            <person name="Salamov A."/>
            <person name="Andreopoulos B."/>
            <person name="Baker S."/>
            <person name="Barry K."/>
            <person name="Bills G."/>
            <person name="Bluhm B."/>
            <person name="Cannon C."/>
            <person name="Castanera R."/>
            <person name="Culley D."/>
            <person name="Daum C."/>
            <person name="Ezra D."/>
            <person name="Gonzalez J."/>
            <person name="Henrissat B."/>
            <person name="Kuo A."/>
            <person name="Liang C."/>
            <person name="Lipzen A."/>
            <person name="Lutzoni F."/>
            <person name="Magnuson J."/>
            <person name="Mondo S."/>
            <person name="Nolan M."/>
            <person name="Ohm R."/>
            <person name="Pangilinan J."/>
            <person name="Park H.-J."/>
            <person name="Ramirez L."/>
            <person name="Alfaro M."/>
            <person name="Sun H."/>
            <person name="Tritt A."/>
            <person name="Yoshinaga Y."/>
            <person name="Zwiers L.-H."/>
            <person name="Turgeon B."/>
            <person name="Goodwin S."/>
            <person name="Spatafora J."/>
            <person name="Crous P."/>
            <person name="Grigoriev I."/>
        </authorList>
    </citation>
    <scope>NUCLEOTIDE SEQUENCE</scope>
    <source>
        <strain evidence="2">CBS 690.94</strain>
    </source>
</reference>
<evidence type="ECO:0000313" key="2">
    <source>
        <dbReference type="EMBL" id="KAF2439229.1"/>
    </source>
</evidence>
<evidence type="ECO:0000313" key="3">
    <source>
        <dbReference type="Proteomes" id="UP000799764"/>
    </source>
</evidence>
<organism evidence="2 3">
    <name type="scientific">Karstenula rhodostoma CBS 690.94</name>
    <dbReference type="NCBI Taxonomy" id="1392251"/>
    <lineage>
        <taxon>Eukaryota</taxon>
        <taxon>Fungi</taxon>
        <taxon>Dikarya</taxon>
        <taxon>Ascomycota</taxon>
        <taxon>Pezizomycotina</taxon>
        <taxon>Dothideomycetes</taxon>
        <taxon>Pleosporomycetidae</taxon>
        <taxon>Pleosporales</taxon>
        <taxon>Massarineae</taxon>
        <taxon>Didymosphaeriaceae</taxon>
        <taxon>Karstenula</taxon>
    </lineage>
</organism>
<dbReference type="OrthoDB" id="5386682at2759"/>
<dbReference type="InterPro" id="IPR052895">
    <property type="entry name" value="HetReg/Transcr_Mod"/>
</dbReference>
<evidence type="ECO:0000259" key="1">
    <source>
        <dbReference type="Pfam" id="PF06985"/>
    </source>
</evidence>
<comment type="caution">
    <text evidence="2">The sequence shown here is derived from an EMBL/GenBank/DDBJ whole genome shotgun (WGS) entry which is preliminary data.</text>
</comment>
<dbReference type="AlphaFoldDB" id="A0A9P4P9X5"/>
<proteinExistence type="predicted"/>
<accession>A0A9P4P9X5</accession>
<name>A0A9P4P9X5_9PLEO</name>
<dbReference type="PANTHER" id="PTHR24148:SF73">
    <property type="entry name" value="HET DOMAIN PROTEIN (AFU_ORTHOLOGUE AFUA_8G01020)"/>
    <property type="match status" value="1"/>
</dbReference>
<dbReference type="PANTHER" id="PTHR24148">
    <property type="entry name" value="ANKYRIN REPEAT DOMAIN-CONTAINING PROTEIN 39 HOMOLOG-RELATED"/>
    <property type="match status" value="1"/>
</dbReference>
<protein>
    <recommendedName>
        <fullName evidence="1">Heterokaryon incompatibility domain-containing protein</fullName>
    </recommendedName>
</protein>
<sequence>MDTDLPVGRSLYGFLQRISRDEVNFRYWIDALCINQSNDSKKSGQIPLMRGIYTNASRVMIWLGNVHVRNETMAFIQQSTSGVVPQLSRGSTTHANLLSFCTATYWSRVWIVQEIICARNLCIVCENTCLDWNALDHTLKDLVSRPVSIDLLYIT</sequence>
<dbReference type="Pfam" id="PF06985">
    <property type="entry name" value="HET"/>
    <property type="match status" value="1"/>
</dbReference>
<gene>
    <name evidence="2" type="ORF">P171DRAFT_436547</name>
</gene>
<keyword evidence="3" id="KW-1185">Reference proteome</keyword>
<dbReference type="Proteomes" id="UP000799764">
    <property type="component" value="Unassembled WGS sequence"/>
</dbReference>
<dbReference type="EMBL" id="MU001510">
    <property type="protein sequence ID" value="KAF2439229.1"/>
    <property type="molecule type" value="Genomic_DNA"/>
</dbReference>
<dbReference type="InterPro" id="IPR010730">
    <property type="entry name" value="HET"/>
</dbReference>
<feature type="domain" description="Heterokaryon incompatibility" evidence="1">
    <location>
        <begin position="4"/>
        <end position="114"/>
    </location>
</feature>